<dbReference type="PANTHER" id="PTHR43065:SF10">
    <property type="entry name" value="PEROXIDE STRESS-ACTIVATED HISTIDINE KINASE MAK3"/>
    <property type="match status" value="1"/>
</dbReference>
<dbReference type="EC" id="2.7.13.3" evidence="2"/>
<feature type="domain" description="Histidine kinase" evidence="10">
    <location>
        <begin position="236"/>
        <end position="447"/>
    </location>
</feature>
<keyword evidence="5" id="KW-0547">Nucleotide-binding</keyword>
<dbReference type="InterPro" id="IPR036890">
    <property type="entry name" value="HATPase_C_sf"/>
</dbReference>
<evidence type="ECO:0000256" key="2">
    <source>
        <dbReference type="ARBA" id="ARBA00012438"/>
    </source>
</evidence>
<evidence type="ECO:0000256" key="8">
    <source>
        <dbReference type="ARBA" id="ARBA00023012"/>
    </source>
</evidence>
<evidence type="ECO:0000256" key="3">
    <source>
        <dbReference type="ARBA" id="ARBA00022553"/>
    </source>
</evidence>
<dbReference type="GO" id="GO:0005524">
    <property type="term" value="F:ATP binding"/>
    <property type="evidence" value="ECO:0007669"/>
    <property type="project" value="UniProtKB-KW"/>
</dbReference>
<dbReference type="PROSITE" id="PS50109">
    <property type="entry name" value="HIS_KIN"/>
    <property type="match status" value="1"/>
</dbReference>
<accession>A0A7J4ZNA4</accession>
<evidence type="ECO:0000256" key="1">
    <source>
        <dbReference type="ARBA" id="ARBA00000085"/>
    </source>
</evidence>
<feature type="coiled-coil region" evidence="9">
    <location>
        <begin position="182"/>
        <end position="213"/>
    </location>
</feature>
<dbReference type="SUPFAM" id="SSF55785">
    <property type="entry name" value="PYP-like sensor domain (PAS domain)"/>
    <property type="match status" value="1"/>
</dbReference>
<evidence type="ECO:0000256" key="4">
    <source>
        <dbReference type="ARBA" id="ARBA00022679"/>
    </source>
</evidence>
<evidence type="ECO:0000256" key="9">
    <source>
        <dbReference type="SAM" id="Coils"/>
    </source>
</evidence>
<dbReference type="InterPro" id="IPR013656">
    <property type="entry name" value="PAS_4"/>
</dbReference>
<proteinExistence type="predicted"/>
<keyword evidence="7" id="KW-0067">ATP-binding</keyword>
<comment type="catalytic activity">
    <reaction evidence="1">
        <text>ATP + protein L-histidine = ADP + protein N-phospho-L-histidine.</text>
        <dbReference type="EC" id="2.7.13.3"/>
    </reaction>
</comment>
<dbReference type="InterPro" id="IPR004358">
    <property type="entry name" value="Sig_transdc_His_kin-like_C"/>
</dbReference>
<gene>
    <name evidence="12" type="ORF">F6V25_15275</name>
</gene>
<dbReference type="EMBL" id="VZQZ01000011">
    <property type="protein sequence ID" value="KAB0663791.1"/>
    <property type="molecule type" value="Genomic_DNA"/>
</dbReference>
<sequence length="447" mass="49882">MAIASGKSLTTTDELRRQAEERLRAKAAGVEPPLSGEEMQRLVHELEVHQIELEMQNAELRQARDEIEKALERYTDLYDFAPIGYFNLDGAGVIRAANLGGASLLGIERSLLMGRRFDQFVAGEARPHFAAFLRKVFASRVRESCETTLAAGDNPPIFVQIEADAFGVGRGCRAAVIDITGRRRAEEALAEKRRELEELNRSLEMRISGAVDDLRQKDQMLILQDRRAVMGEMINNIAHQWRQPLNTLGLYLQELPIVYDTGTFSKEFLEENVAKSMDVILHMSRTIDDFRNFFRSDKEPSTFDVNQVIVRTLSLIEKSFQDQRITVDFQAGENPMVSGYPNEYAQVLLNILMNARDALVGHKVSDALISIRSLAEGDASVVTITDNGGGIADEIISRLFEPYFTTKSSDNGIGIGLFMSKAIIEKSMGGQLTVRNTGSGAEFRIQI</sequence>
<dbReference type="SMART" id="SM00387">
    <property type="entry name" value="HATPase_c"/>
    <property type="match status" value="1"/>
</dbReference>
<reference evidence="12 13" key="1">
    <citation type="submission" date="2019-09" db="EMBL/GenBank/DDBJ databases">
        <title>Geobacter sp. Red96, a novel strain isolated from paddy soil.</title>
        <authorList>
            <person name="Xu Z."/>
            <person name="Masuda Y."/>
            <person name="Itoh H."/>
            <person name="Senoo K."/>
        </authorList>
    </citation>
    <scope>NUCLEOTIDE SEQUENCE [LARGE SCALE GENOMIC DNA]</scope>
    <source>
        <strain evidence="12 13">Red96</strain>
    </source>
</reference>
<dbReference type="Pfam" id="PF08448">
    <property type="entry name" value="PAS_4"/>
    <property type="match status" value="1"/>
</dbReference>
<name>A0A7J4ZNA4_9BACT</name>
<dbReference type="GO" id="GO:0000155">
    <property type="term" value="F:phosphorelay sensor kinase activity"/>
    <property type="evidence" value="ECO:0007669"/>
    <property type="project" value="InterPro"/>
</dbReference>
<keyword evidence="6" id="KW-0418">Kinase</keyword>
<dbReference type="PROSITE" id="PS50112">
    <property type="entry name" value="PAS"/>
    <property type="match status" value="1"/>
</dbReference>
<evidence type="ECO:0000313" key="12">
    <source>
        <dbReference type="EMBL" id="KAB0663791.1"/>
    </source>
</evidence>
<evidence type="ECO:0000256" key="6">
    <source>
        <dbReference type="ARBA" id="ARBA00022777"/>
    </source>
</evidence>
<dbReference type="PRINTS" id="PR00344">
    <property type="entry name" value="BCTRLSENSOR"/>
</dbReference>
<keyword evidence="13" id="KW-1185">Reference proteome</keyword>
<dbReference type="PANTHER" id="PTHR43065">
    <property type="entry name" value="SENSOR HISTIDINE KINASE"/>
    <property type="match status" value="1"/>
</dbReference>
<dbReference type="CDD" id="cd00082">
    <property type="entry name" value="HisKA"/>
    <property type="match status" value="1"/>
</dbReference>
<dbReference type="InterPro" id="IPR036097">
    <property type="entry name" value="HisK_dim/P_sf"/>
</dbReference>
<dbReference type="CDD" id="cd00130">
    <property type="entry name" value="PAS"/>
    <property type="match status" value="1"/>
</dbReference>
<dbReference type="InterPro" id="IPR035965">
    <property type="entry name" value="PAS-like_dom_sf"/>
</dbReference>
<keyword evidence="9" id="KW-0175">Coiled coil</keyword>
<evidence type="ECO:0000256" key="5">
    <source>
        <dbReference type="ARBA" id="ARBA00022741"/>
    </source>
</evidence>
<dbReference type="InterPro" id="IPR003594">
    <property type="entry name" value="HATPase_dom"/>
</dbReference>
<keyword evidence="8" id="KW-0902">Two-component regulatory system</keyword>
<keyword evidence="3" id="KW-0597">Phosphoprotein</keyword>
<dbReference type="Pfam" id="PF02518">
    <property type="entry name" value="HATPase_c"/>
    <property type="match status" value="1"/>
</dbReference>
<dbReference type="NCBIfam" id="TIGR00229">
    <property type="entry name" value="sensory_box"/>
    <property type="match status" value="1"/>
</dbReference>
<dbReference type="RefSeq" id="WP_151129486.1">
    <property type="nucleotide sequence ID" value="NZ_VZQZ01000011.1"/>
</dbReference>
<feature type="coiled-coil region" evidence="9">
    <location>
        <begin position="39"/>
        <end position="77"/>
    </location>
</feature>
<dbReference type="Gene3D" id="1.10.287.130">
    <property type="match status" value="1"/>
</dbReference>
<evidence type="ECO:0000259" key="11">
    <source>
        <dbReference type="PROSITE" id="PS50112"/>
    </source>
</evidence>
<dbReference type="InterPro" id="IPR000014">
    <property type="entry name" value="PAS"/>
</dbReference>
<feature type="domain" description="PAS" evidence="11">
    <location>
        <begin position="70"/>
        <end position="140"/>
    </location>
</feature>
<dbReference type="SUPFAM" id="SSF47384">
    <property type="entry name" value="Homodimeric domain of signal transducing histidine kinase"/>
    <property type="match status" value="1"/>
</dbReference>
<evidence type="ECO:0000259" key="10">
    <source>
        <dbReference type="PROSITE" id="PS50109"/>
    </source>
</evidence>
<evidence type="ECO:0000313" key="13">
    <source>
        <dbReference type="Proteomes" id="UP000420562"/>
    </source>
</evidence>
<comment type="caution">
    <text evidence="12">The sequence shown here is derived from an EMBL/GenBank/DDBJ whole genome shotgun (WGS) entry which is preliminary data.</text>
</comment>
<dbReference type="SUPFAM" id="SSF55874">
    <property type="entry name" value="ATPase domain of HSP90 chaperone/DNA topoisomerase II/histidine kinase"/>
    <property type="match status" value="1"/>
</dbReference>
<evidence type="ECO:0000256" key="7">
    <source>
        <dbReference type="ARBA" id="ARBA00022840"/>
    </source>
</evidence>
<dbReference type="AlphaFoldDB" id="A0A7J4ZNA4"/>
<dbReference type="Gene3D" id="3.30.565.10">
    <property type="entry name" value="Histidine kinase-like ATPase, C-terminal domain"/>
    <property type="match status" value="1"/>
</dbReference>
<dbReference type="InterPro" id="IPR003661">
    <property type="entry name" value="HisK_dim/P_dom"/>
</dbReference>
<dbReference type="Proteomes" id="UP000420562">
    <property type="component" value="Unassembled WGS sequence"/>
</dbReference>
<organism evidence="12 13">
    <name type="scientific">Oryzomonas japonica</name>
    <dbReference type="NCBI Taxonomy" id="2603858"/>
    <lineage>
        <taxon>Bacteria</taxon>
        <taxon>Pseudomonadati</taxon>
        <taxon>Thermodesulfobacteriota</taxon>
        <taxon>Desulfuromonadia</taxon>
        <taxon>Geobacterales</taxon>
        <taxon>Geobacteraceae</taxon>
        <taxon>Oryzomonas</taxon>
    </lineage>
</organism>
<dbReference type="InterPro" id="IPR005467">
    <property type="entry name" value="His_kinase_dom"/>
</dbReference>
<protein>
    <recommendedName>
        <fullName evidence="2">histidine kinase</fullName>
        <ecNumber evidence="2">2.7.13.3</ecNumber>
    </recommendedName>
</protein>
<dbReference type="Gene3D" id="3.30.450.20">
    <property type="entry name" value="PAS domain"/>
    <property type="match status" value="1"/>
</dbReference>
<keyword evidence="4" id="KW-0808">Transferase</keyword>